<dbReference type="PANTHER" id="PTHR42781">
    <property type="entry name" value="SPERMIDINE/PUTRESCINE IMPORT ATP-BINDING PROTEIN POTA"/>
    <property type="match status" value="1"/>
</dbReference>
<evidence type="ECO:0000256" key="3">
    <source>
        <dbReference type="ARBA" id="ARBA00022840"/>
    </source>
</evidence>
<dbReference type="SUPFAM" id="SSF50331">
    <property type="entry name" value="MOP-like"/>
    <property type="match status" value="1"/>
</dbReference>
<feature type="domain" description="ABC transporter" evidence="4">
    <location>
        <begin position="3"/>
        <end position="234"/>
    </location>
</feature>
<dbReference type="InterPro" id="IPR050093">
    <property type="entry name" value="ABC_SmlMolc_Importer"/>
</dbReference>
<dbReference type="Pfam" id="PF00005">
    <property type="entry name" value="ABC_tran"/>
    <property type="match status" value="1"/>
</dbReference>
<dbReference type="InterPro" id="IPR008995">
    <property type="entry name" value="Mo/tungstate-bd_C_term_dom"/>
</dbReference>
<dbReference type="SMART" id="SM00382">
    <property type="entry name" value="AAA"/>
    <property type="match status" value="1"/>
</dbReference>
<dbReference type="InterPro" id="IPR003593">
    <property type="entry name" value="AAA+_ATPase"/>
</dbReference>
<dbReference type="RefSeq" id="WP_098736627.1">
    <property type="nucleotide sequence ID" value="NZ_PDKW01000040.1"/>
</dbReference>
<organism evidence="5 6">
    <name type="scientific">Azospirillum palustre</name>
    <dbReference type="NCBI Taxonomy" id="2044885"/>
    <lineage>
        <taxon>Bacteria</taxon>
        <taxon>Pseudomonadati</taxon>
        <taxon>Pseudomonadota</taxon>
        <taxon>Alphaproteobacteria</taxon>
        <taxon>Rhodospirillales</taxon>
        <taxon>Azospirillaceae</taxon>
        <taxon>Azospirillum</taxon>
    </lineage>
</organism>
<evidence type="ECO:0000313" key="5">
    <source>
        <dbReference type="EMBL" id="PGH57176.1"/>
    </source>
</evidence>
<dbReference type="Proteomes" id="UP000225379">
    <property type="component" value="Unassembled WGS sequence"/>
</dbReference>
<evidence type="ECO:0000256" key="1">
    <source>
        <dbReference type="ARBA" id="ARBA00022448"/>
    </source>
</evidence>
<accession>A0A2B8BEL3</accession>
<dbReference type="AlphaFoldDB" id="A0A2B8BEL3"/>
<dbReference type="OrthoDB" id="9802264at2"/>
<comment type="caution">
    <text evidence="5">The sequence shown here is derived from an EMBL/GenBank/DDBJ whole genome shotgun (WGS) entry which is preliminary data.</text>
</comment>
<name>A0A2B8BEL3_9PROT</name>
<keyword evidence="1" id="KW-0813">Transport</keyword>
<dbReference type="GO" id="GO:0016887">
    <property type="term" value="F:ATP hydrolysis activity"/>
    <property type="evidence" value="ECO:0007669"/>
    <property type="project" value="InterPro"/>
</dbReference>
<keyword evidence="3 5" id="KW-0067">ATP-binding</keyword>
<protein>
    <submittedName>
        <fullName evidence="5">ABC transporter ATP-binding protein</fullName>
    </submittedName>
</protein>
<dbReference type="EMBL" id="PDKW01000040">
    <property type="protein sequence ID" value="PGH57176.1"/>
    <property type="molecule type" value="Genomic_DNA"/>
</dbReference>
<dbReference type="InterPro" id="IPR003439">
    <property type="entry name" value="ABC_transporter-like_ATP-bd"/>
</dbReference>
<dbReference type="Gene3D" id="2.40.50.100">
    <property type="match status" value="1"/>
</dbReference>
<dbReference type="PANTHER" id="PTHR42781:SF4">
    <property type="entry name" value="SPERMIDINE_PUTRESCINE IMPORT ATP-BINDING PROTEIN POTA"/>
    <property type="match status" value="1"/>
</dbReference>
<dbReference type="InterPro" id="IPR017871">
    <property type="entry name" value="ABC_transporter-like_CS"/>
</dbReference>
<dbReference type="Gene3D" id="3.40.50.300">
    <property type="entry name" value="P-loop containing nucleotide triphosphate hydrolases"/>
    <property type="match status" value="1"/>
</dbReference>
<dbReference type="GO" id="GO:0005524">
    <property type="term" value="F:ATP binding"/>
    <property type="evidence" value="ECO:0007669"/>
    <property type="project" value="UniProtKB-KW"/>
</dbReference>
<keyword evidence="6" id="KW-1185">Reference proteome</keyword>
<dbReference type="FunFam" id="3.40.50.300:FF:000425">
    <property type="entry name" value="Probable ABC transporter, ATP-binding subunit"/>
    <property type="match status" value="1"/>
</dbReference>
<dbReference type="PROSITE" id="PS00211">
    <property type="entry name" value="ABC_TRANSPORTER_1"/>
    <property type="match status" value="1"/>
</dbReference>
<evidence type="ECO:0000259" key="4">
    <source>
        <dbReference type="PROSITE" id="PS50893"/>
    </source>
</evidence>
<evidence type="ECO:0000256" key="2">
    <source>
        <dbReference type="ARBA" id="ARBA00022741"/>
    </source>
</evidence>
<sequence length="341" mass="35962">MSVVVDSLAFRYPAAGAGLDGVSLDVAPGEFCAVIGPSGCGKSTLLKLIAGFLSPAAGRIRIAGTDMTGVPPRLRNLGIVFQNYALFPHMTALENVAYPLKLRGVGRAERLSRAGQALERTRLSGLADRYPRQLSGGQQQRVALARALVFAPGALLLDEPLSALDAAHRAAMRDEIRAVQREHGIATLHVTHDQEEALSIADKVAVMRDGALLQLASPQELYDRPADRFVAGFVGHANLFDGTVRGPDLVETAIGPLACATGGLPAGTAVTLLARPEAVRTDPPDGTVNCFTGTLVRDRFLGSLRRYDLAVPGGTILGETLSRGDIRSVQIPPGCLRILPA</sequence>
<dbReference type="PROSITE" id="PS50893">
    <property type="entry name" value="ABC_TRANSPORTER_2"/>
    <property type="match status" value="1"/>
</dbReference>
<proteinExistence type="predicted"/>
<gene>
    <name evidence="5" type="ORF">CRT60_11915</name>
</gene>
<evidence type="ECO:0000313" key="6">
    <source>
        <dbReference type="Proteomes" id="UP000225379"/>
    </source>
</evidence>
<dbReference type="GO" id="GO:0015697">
    <property type="term" value="P:quaternary ammonium group transport"/>
    <property type="evidence" value="ECO:0007669"/>
    <property type="project" value="UniProtKB-ARBA"/>
</dbReference>
<dbReference type="InterPro" id="IPR027417">
    <property type="entry name" value="P-loop_NTPase"/>
</dbReference>
<reference evidence="6" key="1">
    <citation type="submission" date="2017-10" db="EMBL/GenBank/DDBJ databases">
        <authorList>
            <person name="Kravchenko I.K."/>
            <person name="Grouzdev D.S."/>
        </authorList>
    </citation>
    <scope>NUCLEOTIDE SEQUENCE [LARGE SCALE GENOMIC DNA]</scope>
    <source>
        <strain evidence="6">B2</strain>
    </source>
</reference>
<keyword evidence="2" id="KW-0547">Nucleotide-binding</keyword>
<dbReference type="SUPFAM" id="SSF52540">
    <property type="entry name" value="P-loop containing nucleoside triphosphate hydrolases"/>
    <property type="match status" value="1"/>
</dbReference>